<feature type="compositionally biased region" description="Polar residues" evidence="1">
    <location>
        <begin position="191"/>
        <end position="204"/>
    </location>
</feature>
<feature type="compositionally biased region" description="Low complexity" evidence="1">
    <location>
        <begin position="12"/>
        <end position="21"/>
    </location>
</feature>
<dbReference type="Proteomes" id="UP000053477">
    <property type="component" value="Unassembled WGS sequence"/>
</dbReference>
<evidence type="ECO:0000313" key="3">
    <source>
        <dbReference type="Proteomes" id="UP000053477"/>
    </source>
</evidence>
<feature type="compositionally biased region" description="Acidic residues" evidence="1">
    <location>
        <begin position="607"/>
        <end position="621"/>
    </location>
</feature>
<proteinExistence type="predicted"/>
<organism evidence="2 3">
    <name type="scientific">Schizopora paradoxa</name>
    <dbReference type="NCBI Taxonomy" id="27342"/>
    <lineage>
        <taxon>Eukaryota</taxon>
        <taxon>Fungi</taxon>
        <taxon>Dikarya</taxon>
        <taxon>Basidiomycota</taxon>
        <taxon>Agaricomycotina</taxon>
        <taxon>Agaricomycetes</taxon>
        <taxon>Hymenochaetales</taxon>
        <taxon>Schizoporaceae</taxon>
        <taxon>Schizopora</taxon>
    </lineage>
</organism>
<dbReference type="EMBL" id="KQ086242">
    <property type="protein sequence ID" value="KLO06051.1"/>
    <property type="molecule type" value="Genomic_DNA"/>
</dbReference>
<feature type="region of interest" description="Disordered" evidence="1">
    <location>
        <begin position="339"/>
        <end position="442"/>
    </location>
</feature>
<gene>
    <name evidence="2" type="ORF">SCHPADRAFT_946413</name>
</gene>
<feature type="region of interest" description="Disordered" evidence="1">
    <location>
        <begin position="594"/>
        <end position="635"/>
    </location>
</feature>
<feature type="compositionally biased region" description="Basic and acidic residues" evidence="1">
    <location>
        <begin position="622"/>
        <end position="635"/>
    </location>
</feature>
<name>A0A0H2RMJ1_9AGAM</name>
<feature type="region of interest" description="Disordered" evidence="1">
    <location>
        <begin position="150"/>
        <end position="204"/>
    </location>
</feature>
<evidence type="ECO:0000256" key="1">
    <source>
        <dbReference type="SAM" id="MobiDB-lite"/>
    </source>
</evidence>
<reference evidence="2 3" key="1">
    <citation type="submission" date="2015-04" db="EMBL/GenBank/DDBJ databases">
        <title>Complete genome sequence of Schizopora paradoxa KUC8140, a cosmopolitan wood degrader in East Asia.</title>
        <authorList>
            <consortium name="DOE Joint Genome Institute"/>
            <person name="Min B."/>
            <person name="Park H."/>
            <person name="Jang Y."/>
            <person name="Kim J.-J."/>
            <person name="Kim K.H."/>
            <person name="Pangilinan J."/>
            <person name="Lipzen A."/>
            <person name="Riley R."/>
            <person name="Grigoriev I.V."/>
            <person name="Spatafora J.W."/>
            <person name="Choi I.-G."/>
        </authorList>
    </citation>
    <scope>NUCLEOTIDE SEQUENCE [LARGE SCALE GENOMIC DNA]</scope>
    <source>
        <strain evidence="2 3">KUC8140</strain>
    </source>
</reference>
<feature type="compositionally biased region" description="Basic residues" evidence="1">
    <location>
        <begin position="174"/>
        <end position="183"/>
    </location>
</feature>
<dbReference type="AlphaFoldDB" id="A0A0H2RMJ1"/>
<evidence type="ECO:0000313" key="2">
    <source>
        <dbReference type="EMBL" id="KLO06051.1"/>
    </source>
</evidence>
<feature type="compositionally biased region" description="Acidic residues" evidence="1">
    <location>
        <begin position="366"/>
        <end position="377"/>
    </location>
</feature>
<protein>
    <submittedName>
        <fullName evidence="2">Uncharacterized protein</fullName>
    </submittedName>
</protein>
<sequence length="635" mass="69448">MASSSKHLKQAQPTTQTTSTKSKPKEPTTIEDVYREAQGKDWARLYGDAGASVLGATDLKVDEHFLADYLLKGKGDYFFSCLEKVERKLLGVQDQSQADVRKWWVKYEGNIGAMRLYVNKFSTLAADARWKKFVERLSSVSGLLEPRVEKEASDVGSEGEEEAVAETTAPPVPSKKRDRRKGKAKEVVVGSSRNASQPAAGNLDDVNTNPDLVLFAKGCKACAENKRDCVGVTTLDRCWTCHRAKKSKCDAPASIPGNVMTKLGSDDFKYLPVPAMDTREGKILRFEEVEVALRRAAILPSSLAGRRLVLHCRMQKGATLEDWFAWLLATPEEEQAEAITNGRVPGRQPGWERNPQLEVGGNGGGEDLEYEDVDELDGDKGEINEDEDEDEEDEEMDKTDSDVGDGEANRPSAGTTMAHGTASPDLPPAKRRRTQPPSARVTYRFVEPVVPIASGSAGPSLPSHTTYQLDVAATSSSSSGPGASSIPPAAATTTQGTPMTATANVSVGGQWTAFALGRNPLVDAIQDRLRRPYSPTPDDQIPGEERQLRAEVARYVKLLEHSRCNRVATAVLEAYKESISVGRSDDDLHKYLLEKPAPGTAMNREGEVEEDEEPAEPMDVEEVPRRGPRRDRVVR</sequence>
<feature type="region of interest" description="Disordered" evidence="1">
    <location>
        <begin position="472"/>
        <end position="502"/>
    </location>
</feature>
<dbReference type="InParanoid" id="A0A0H2RMJ1"/>
<keyword evidence="3" id="KW-1185">Reference proteome</keyword>
<accession>A0A0H2RMJ1</accession>
<feature type="region of interest" description="Disordered" evidence="1">
    <location>
        <begin position="1"/>
        <end position="30"/>
    </location>
</feature>
<feature type="compositionally biased region" description="Acidic residues" evidence="1">
    <location>
        <begin position="384"/>
        <end position="405"/>
    </location>
</feature>